<feature type="signal peptide" evidence="1">
    <location>
        <begin position="1"/>
        <end position="38"/>
    </location>
</feature>
<comment type="caution">
    <text evidence="2">The sequence shown here is derived from an EMBL/GenBank/DDBJ whole genome shotgun (WGS) entry which is preliminary data.</text>
</comment>
<dbReference type="EMBL" id="JACJII010000001">
    <property type="protein sequence ID" value="MBA9002107.1"/>
    <property type="molecule type" value="Genomic_DNA"/>
</dbReference>
<evidence type="ECO:0008006" key="4">
    <source>
        <dbReference type="Google" id="ProtNLM"/>
    </source>
</evidence>
<protein>
    <recommendedName>
        <fullName evidence="4">Secreted protein</fullName>
    </recommendedName>
</protein>
<dbReference type="AlphaFoldDB" id="A0A7W3MUL1"/>
<reference evidence="2 3" key="1">
    <citation type="submission" date="2020-08" db="EMBL/GenBank/DDBJ databases">
        <title>Sequencing the genomes of 1000 actinobacteria strains.</title>
        <authorList>
            <person name="Klenk H.-P."/>
        </authorList>
    </citation>
    <scope>NUCLEOTIDE SEQUENCE [LARGE SCALE GENOMIC DNA]</scope>
    <source>
        <strain evidence="2 3">DSM 45823</strain>
    </source>
</reference>
<evidence type="ECO:0000313" key="2">
    <source>
        <dbReference type="EMBL" id="MBA9002107.1"/>
    </source>
</evidence>
<sequence length="113" mass="11850">MDDDRLVRGRWARRAATMLVSGAVAAGGLAALAAPAHAAPSGCTRSLTWNAYTLSCAEGDGQYRAGVECVKYVNLRWYYATRYGEWVAAGPGGSSRAVCPTGYGAQRGFGEVA</sequence>
<name>A0A7W3MUL1_9ACTN</name>
<proteinExistence type="predicted"/>
<evidence type="ECO:0000313" key="3">
    <source>
        <dbReference type="Proteomes" id="UP000539313"/>
    </source>
</evidence>
<keyword evidence="3" id="KW-1185">Reference proteome</keyword>
<dbReference type="Proteomes" id="UP000539313">
    <property type="component" value="Unassembled WGS sequence"/>
</dbReference>
<feature type="chain" id="PRO_5030635433" description="Secreted protein" evidence="1">
    <location>
        <begin position="39"/>
        <end position="113"/>
    </location>
</feature>
<gene>
    <name evidence="2" type="ORF">HNR21_000989</name>
</gene>
<evidence type="ECO:0000256" key="1">
    <source>
        <dbReference type="SAM" id="SignalP"/>
    </source>
</evidence>
<accession>A0A7W3MUL1</accession>
<organism evidence="2 3">
    <name type="scientific">Thermomonospora cellulosilytica</name>
    <dbReference type="NCBI Taxonomy" id="1411118"/>
    <lineage>
        <taxon>Bacteria</taxon>
        <taxon>Bacillati</taxon>
        <taxon>Actinomycetota</taxon>
        <taxon>Actinomycetes</taxon>
        <taxon>Streptosporangiales</taxon>
        <taxon>Thermomonosporaceae</taxon>
        <taxon>Thermomonospora</taxon>
    </lineage>
</organism>
<keyword evidence="1" id="KW-0732">Signal</keyword>
<dbReference type="RefSeq" id="WP_119731473.1">
    <property type="nucleotide sequence ID" value="NZ_JACJII010000001.1"/>
</dbReference>